<dbReference type="Proteomes" id="UP000785171">
    <property type="component" value="Unassembled WGS sequence"/>
</dbReference>
<dbReference type="EMBL" id="JPWV03000584">
    <property type="protein sequence ID" value="KAG2508045.1"/>
    <property type="molecule type" value="Genomic_DNA"/>
</dbReference>
<keyword evidence="2" id="KW-0186">Copper</keyword>
<organism evidence="6 7">
    <name type="scientific">Phytophthora kernoviae</name>
    <dbReference type="NCBI Taxonomy" id="325452"/>
    <lineage>
        <taxon>Eukaryota</taxon>
        <taxon>Sar</taxon>
        <taxon>Stramenopiles</taxon>
        <taxon>Oomycota</taxon>
        <taxon>Peronosporomycetes</taxon>
        <taxon>Peronosporales</taxon>
        <taxon>Peronosporaceae</taxon>
        <taxon>Phytophthora</taxon>
    </lineage>
</organism>
<dbReference type="PANTHER" id="PTHR11474">
    <property type="entry name" value="TYROSINASE FAMILY MEMBER"/>
    <property type="match status" value="1"/>
</dbReference>
<evidence type="ECO:0000256" key="3">
    <source>
        <dbReference type="SAM" id="MobiDB-lite"/>
    </source>
</evidence>
<feature type="region of interest" description="Disordered" evidence="3">
    <location>
        <begin position="729"/>
        <end position="1005"/>
    </location>
</feature>
<accession>A0A8T0LM76</accession>
<feature type="compositionally biased region" description="Polar residues" evidence="3">
    <location>
        <begin position="758"/>
        <end position="771"/>
    </location>
</feature>
<name>A0A8T0LM76_9STRA</name>
<keyword evidence="4" id="KW-0732">Signal</keyword>
<evidence type="ECO:0000259" key="5">
    <source>
        <dbReference type="Pfam" id="PF00264"/>
    </source>
</evidence>
<dbReference type="GO" id="GO:0016491">
    <property type="term" value="F:oxidoreductase activity"/>
    <property type="evidence" value="ECO:0007669"/>
    <property type="project" value="InterPro"/>
</dbReference>
<comment type="caution">
    <text evidence="6">The sequence shown here is derived from an EMBL/GenBank/DDBJ whole genome shotgun (WGS) entry which is preliminary data.</text>
</comment>
<evidence type="ECO:0000256" key="1">
    <source>
        <dbReference type="ARBA" id="ARBA00022723"/>
    </source>
</evidence>
<reference evidence="6" key="1">
    <citation type="journal article" date="2015" name="Genom Data">
        <title>Genome sequences of six Phytophthora species associated with forests in New Zealand.</title>
        <authorList>
            <person name="Studholme D.J."/>
            <person name="McDougal R.L."/>
            <person name="Sambles C."/>
            <person name="Hansen E."/>
            <person name="Hardy G."/>
            <person name="Grant M."/>
            <person name="Ganley R.J."/>
            <person name="Williams N.M."/>
        </authorList>
    </citation>
    <scope>NUCLEOTIDE SEQUENCE</scope>
    <source>
        <strain evidence="6">NZFS 2646</strain>
    </source>
</reference>
<keyword evidence="1" id="KW-0479">Metal-binding</keyword>
<dbReference type="InterPro" id="IPR002227">
    <property type="entry name" value="Tyrosinase_Cu-bd"/>
</dbReference>
<reference evidence="6" key="2">
    <citation type="submission" date="2020-06" db="EMBL/GenBank/DDBJ databases">
        <authorList>
            <person name="Studholme D.J."/>
        </authorList>
    </citation>
    <scope>NUCLEOTIDE SEQUENCE</scope>
    <source>
        <strain evidence="6">NZFS 2646</strain>
    </source>
</reference>
<protein>
    <recommendedName>
        <fullName evidence="5">Tyrosinase copper-binding domain-containing protein</fullName>
    </recommendedName>
</protein>
<evidence type="ECO:0000313" key="6">
    <source>
        <dbReference type="EMBL" id="KAG2508045.1"/>
    </source>
</evidence>
<evidence type="ECO:0000256" key="4">
    <source>
        <dbReference type="SAM" id="SignalP"/>
    </source>
</evidence>
<dbReference type="InterPro" id="IPR008922">
    <property type="entry name" value="Di-copper_centre_dom_sf"/>
</dbReference>
<proteinExistence type="predicted"/>
<dbReference type="PRINTS" id="PR01217">
    <property type="entry name" value="PRICHEXTENSN"/>
</dbReference>
<dbReference type="SUPFAM" id="SSF48056">
    <property type="entry name" value="Di-copper centre-containing domain"/>
    <property type="match status" value="1"/>
</dbReference>
<evidence type="ECO:0000313" key="7">
    <source>
        <dbReference type="Proteomes" id="UP000785171"/>
    </source>
</evidence>
<feature type="compositionally biased region" description="Low complexity" evidence="3">
    <location>
        <begin position="1180"/>
        <end position="1292"/>
    </location>
</feature>
<feature type="region of interest" description="Disordered" evidence="3">
    <location>
        <begin position="1065"/>
        <end position="1292"/>
    </location>
</feature>
<dbReference type="Gene3D" id="1.10.1280.10">
    <property type="entry name" value="Di-copper center containing domain from catechol oxidase"/>
    <property type="match status" value="1"/>
</dbReference>
<feature type="compositionally biased region" description="Low complexity" evidence="3">
    <location>
        <begin position="729"/>
        <end position="757"/>
    </location>
</feature>
<sequence length="1292" mass="133456">MRLDYLLSALLLPAASVVAQTTTSSTTDVNYPTILSAVGNVTGLPGGNEFCGDSRIRKPWGALTSDEQALYLEATELAIANGGVEQFAAITTDSLSEAQGEYSCGFFTWHRRLLLAYESYLRDLDERFACLTLPYYDVHTAYIQSVNGECNSMFECSGIFQALGGNVNSTDQTETLTLNGVEATGYAVSGAPYEEACDDDNNCGFMVRDDLSSKQLPSAASFGTFQSAVATSGDYATFLENIQFGVHNEVLDAVGGAFATSAAARDILYYSWYAAVDMYLHVYHLCRIGVPLTYEQILESLEVYSNATQTCGGVDGVDATSALIMRINVDGKTVDATQHPTLGQYFGYVGSDNWNYVDIQQLGDYSYTYQLPEVLRQQILSNNDMCTGFNRAFAATYTTLDAAAVKRTTTTKTTTKTTTTKTTKIVNGKKVTTTKVTKVITKANSTTSSSAKSTVTSGQLVSGYGYSYLGNFSTNDASYGEGTLVSNGYTGYTAYYSNGAITTKHNGIVSANYSSSSSASSSSTTSTAARMDATYSNTSTVKMNVTVGTSSVARNVTVSVATSGTYWAWLQTAYNGLFTRFEGNVDLVTSHLKLLECYTFDKVYGISNYTTAFMDNKNLVTDRVECGQRLDLVKSGLLQMAVRSSDYTAKSLTFASSTVIKTIRTTYKRTTTRKVTYIKKSYTQKVQKSLDSTQQALGNITVTSTSGSGDDETSTTVVDTGYIASNTTSTTQQSAKNATAVTTTSSTTTTTTTAANVSETLSEASSGSTELDVSGSASTTSSEGSGTTTASSLSNSESSEEGSSTTMTGSNGQTTTTGSNGETTTITATGSGGSIQTTTTGSGGSIETTTTGSGATTTTYTTGSGTKTTTTGKTTTTTSGTTSSTSGGSTTTTTTGSGASTTTGTSGTTGSTTTTGATTTTSGGNNGSTTTTTAGTTTTTTGSNGETTTTTTGSNGETTTTTTTGSGGSIQTTTAGSGGSIETTTTGSGATTTTHTTGPICSGSGDLPTGSLCPVKGDIAVQDCHDTLSSWTKDGTCVAPADATCEKIKTGAWGCVYDSAFTPASTKTTTEAPTPAPTTTSGNSTPAPTKTGTETEKPTPAPTTKETEKPTPAPTTTKTEKPTPAPTTTETEKPTPAPTTKDTEKPTPVPTTTETEKPTPAPTTEESTPAPTTPCPEQTPAPTTESTPAPTTGTPTTESPTPSPTTESPGTESPTPCPTTETPSTEVPTPCPTTDMPSTDAPTPCPTTVAPATDVPTPYPTTATPEVTTPCPTTVTPATDVPTPYPTTATPE</sequence>
<dbReference type="GO" id="GO:0046872">
    <property type="term" value="F:metal ion binding"/>
    <property type="evidence" value="ECO:0007669"/>
    <property type="project" value="UniProtKB-KW"/>
</dbReference>
<dbReference type="InterPro" id="IPR050316">
    <property type="entry name" value="Tyrosinase/Hemocyanin"/>
</dbReference>
<dbReference type="PANTHER" id="PTHR11474:SF126">
    <property type="entry name" value="TYROSINASE-LIKE PROTEIN TYR-1-RELATED"/>
    <property type="match status" value="1"/>
</dbReference>
<gene>
    <name evidence="6" type="ORF">JM16_008907</name>
</gene>
<evidence type="ECO:0000256" key="2">
    <source>
        <dbReference type="ARBA" id="ARBA00023008"/>
    </source>
</evidence>
<feature type="chain" id="PRO_5035729679" description="Tyrosinase copper-binding domain-containing protein" evidence="4">
    <location>
        <begin position="20"/>
        <end position="1292"/>
    </location>
</feature>
<feature type="compositionally biased region" description="Low complexity" evidence="3">
    <location>
        <begin position="1065"/>
        <end position="1092"/>
    </location>
</feature>
<dbReference type="Pfam" id="PF00264">
    <property type="entry name" value="Tyrosinase"/>
    <property type="match status" value="1"/>
</dbReference>
<feature type="compositionally biased region" description="Low complexity" evidence="3">
    <location>
        <begin position="774"/>
        <end position="998"/>
    </location>
</feature>
<feature type="non-terminal residue" evidence="6">
    <location>
        <position position="1292"/>
    </location>
</feature>
<feature type="signal peptide" evidence="4">
    <location>
        <begin position="1"/>
        <end position="19"/>
    </location>
</feature>
<feature type="domain" description="Tyrosinase copper-binding" evidence="5">
    <location>
        <begin position="102"/>
        <end position="283"/>
    </location>
</feature>